<dbReference type="Proteomes" id="UP000199597">
    <property type="component" value="Chromosome I"/>
</dbReference>
<organism evidence="12 13">
    <name type="scientific">Brevibacterium siliguriense</name>
    <dbReference type="NCBI Taxonomy" id="1136497"/>
    <lineage>
        <taxon>Bacteria</taxon>
        <taxon>Bacillati</taxon>
        <taxon>Actinomycetota</taxon>
        <taxon>Actinomycetes</taxon>
        <taxon>Micrococcales</taxon>
        <taxon>Brevibacteriaceae</taxon>
        <taxon>Brevibacterium</taxon>
    </lineage>
</organism>
<dbReference type="InterPro" id="IPR004839">
    <property type="entry name" value="Aminotransferase_I/II_large"/>
</dbReference>
<feature type="modified residue" description="N6-(pyridoxal phosphate)lysine" evidence="9">
    <location>
        <position position="249"/>
    </location>
</feature>
<evidence type="ECO:0000256" key="4">
    <source>
        <dbReference type="ARBA" id="ARBA00022576"/>
    </source>
</evidence>
<evidence type="ECO:0000256" key="8">
    <source>
        <dbReference type="ARBA" id="ARBA00023102"/>
    </source>
</evidence>
<dbReference type="CDD" id="cd00609">
    <property type="entry name" value="AAT_like"/>
    <property type="match status" value="1"/>
</dbReference>
<accession>A0A1H1SGT0</accession>
<comment type="similarity">
    <text evidence="2 9">Belongs to the class-II pyridoxal-phosphate-dependent aminotransferase family. Histidinol-phosphate aminotransferase subfamily.</text>
</comment>
<keyword evidence="13" id="KW-1185">Reference proteome</keyword>
<dbReference type="PROSITE" id="PS00599">
    <property type="entry name" value="AA_TRANSFER_CLASS_2"/>
    <property type="match status" value="1"/>
</dbReference>
<evidence type="ECO:0000256" key="9">
    <source>
        <dbReference type="HAMAP-Rule" id="MF_01023"/>
    </source>
</evidence>
<keyword evidence="6 9" id="KW-0808">Transferase</keyword>
<dbReference type="EMBL" id="LT629766">
    <property type="protein sequence ID" value="SDS47205.1"/>
    <property type="molecule type" value="Genomic_DNA"/>
</dbReference>
<evidence type="ECO:0000256" key="5">
    <source>
        <dbReference type="ARBA" id="ARBA00022605"/>
    </source>
</evidence>
<feature type="region of interest" description="Disordered" evidence="10">
    <location>
        <begin position="389"/>
        <end position="409"/>
    </location>
</feature>
<keyword evidence="5 9" id="KW-0028">Amino-acid biosynthesis</keyword>
<dbReference type="InterPro" id="IPR015424">
    <property type="entry name" value="PyrdxlP-dep_Trfase"/>
</dbReference>
<evidence type="ECO:0000256" key="7">
    <source>
        <dbReference type="ARBA" id="ARBA00022898"/>
    </source>
</evidence>
<dbReference type="HAMAP" id="MF_01023">
    <property type="entry name" value="HisC_aminotrans_2"/>
    <property type="match status" value="1"/>
</dbReference>
<reference evidence="13" key="1">
    <citation type="submission" date="2016-10" db="EMBL/GenBank/DDBJ databases">
        <authorList>
            <person name="Varghese N."/>
            <person name="Submissions S."/>
        </authorList>
    </citation>
    <scope>NUCLEOTIDE SEQUENCE [LARGE SCALE GENOMIC DNA]</scope>
    <source>
        <strain evidence="13">DSM 23676</strain>
    </source>
</reference>
<evidence type="ECO:0000256" key="10">
    <source>
        <dbReference type="SAM" id="MobiDB-lite"/>
    </source>
</evidence>
<comment type="catalytic activity">
    <reaction evidence="9">
        <text>L-histidinol phosphate + 2-oxoglutarate = 3-(imidazol-4-yl)-2-oxopropyl phosphate + L-glutamate</text>
        <dbReference type="Rhea" id="RHEA:23744"/>
        <dbReference type="ChEBI" id="CHEBI:16810"/>
        <dbReference type="ChEBI" id="CHEBI:29985"/>
        <dbReference type="ChEBI" id="CHEBI:57766"/>
        <dbReference type="ChEBI" id="CHEBI:57980"/>
        <dbReference type="EC" id="2.6.1.9"/>
    </reaction>
</comment>
<evidence type="ECO:0000256" key="3">
    <source>
        <dbReference type="ARBA" id="ARBA00011738"/>
    </source>
</evidence>
<comment type="cofactor">
    <cofactor evidence="1 9">
        <name>pyridoxal 5'-phosphate</name>
        <dbReference type="ChEBI" id="CHEBI:597326"/>
    </cofactor>
</comment>
<keyword evidence="4 9" id="KW-0032">Aminotransferase</keyword>
<dbReference type="NCBIfam" id="NF002877">
    <property type="entry name" value="PRK03317.1"/>
    <property type="match status" value="1"/>
</dbReference>
<dbReference type="GO" id="GO:0030170">
    <property type="term" value="F:pyridoxal phosphate binding"/>
    <property type="evidence" value="ECO:0007669"/>
    <property type="project" value="InterPro"/>
</dbReference>
<dbReference type="InterPro" id="IPR015422">
    <property type="entry name" value="PyrdxlP-dep_Trfase_small"/>
</dbReference>
<dbReference type="AlphaFoldDB" id="A0A1H1SGT0"/>
<evidence type="ECO:0000259" key="11">
    <source>
        <dbReference type="Pfam" id="PF00155"/>
    </source>
</evidence>
<dbReference type="EC" id="2.6.1.9" evidence="9"/>
<dbReference type="InterPro" id="IPR001917">
    <property type="entry name" value="Aminotrans_II_pyridoxalP_BS"/>
</dbReference>
<dbReference type="Gene3D" id="3.40.640.10">
    <property type="entry name" value="Type I PLP-dependent aspartate aminotransferase-like (Major domain)"/>
    <property type="match status" value="1"/>
</dbReference>
<feature type="domain" description="Aminotransferase class I/classII large" evidence="11">
    <location>
        <begin position="45"/>
        <end position="379"/>
    </location>
</feature>
<evidence type="ECO:0000256" key="6">
    <source>
        <dbReference type="ARBA" id="ARBA00022679"/>
    </source>
</evidence>
<proteinExistence type="inferred from homology"/>
<comment type="pathway">
    <text evidence="9">Amino-acid biosynthesis; L-histidine biosynthesis; L-histidine from 5-phospho-alpha-D-ribose 1-diphosphate: step 7/9.</text>
</comment>
<dbReference type="GO" id="GO:0004400">
    <property type="term" value="F:histidinol-phosphate transaminase activity"/>
    <property type="evidence" value="ECO:0007669"/>
    <property type="project" value="UniProtKB-UniRule"/>
</dbReference>
<dbReference type="NCBIfam" id="TIGR01141">
    <property type="entry name" value="hisC"/>
    <property type="match status" value="1"/>
</dbReference>
<sequence>MPDPPPGRRGPLGRMIAVGNIDSLPVRSDLVGLKPYGAPHLNVPVQLNVNENAYPLPDVVVDSMRAAVDDHFAGLNRYPDREFTALREHLVTYLDGVNERAGDSVELDPSMIWAANGSNEVLSHIVQAFGGPGRTVLGFTPSYSMHPLITTGTGAEWQHVERKDDFTLAAETVAAEVARVNPDIVFLCTPNNPTGTSIGLDVIEAAYDNCSGIVIVDEAYAEFSRPAKTSAMTLLEGRPRLVVSRTMSKAFACAGLRLGYAIAAPELIDVLRLVRLPYHLSEVTQVLACTALEHAELLLGNVDRLIDSRNRMAGHLAEAGFTVHDSDSNFVLFGNIASPADLWQKLLDRGVLIRDIGITGHARVNAGTEEETEAFLTAIDEILAEDPDILFDRPQSPTPSSAAPTKGTP</sequence>
<feature type="compositionally biased region" description="Low complexity" evidence="10">
    <location>
        <begin position="398"/>
        <end position="409"/>
    </location>
</feature>
<dbReference type="Gene3D" id="3.90.1150.10">
    <property type="entry name" value="Aspartate Aminotransferase, domain 1"/>
    <property type="match status" value="1"/>
</dbReference>
<dbReference type="SUPFAM" id="SSF53383">
    <property type="entry name" value="PLP-dependent transferases"/>
    <property type="match status" value="1"/>
</dbReference>
<evidence type="ECO:0000313" key="12">
    <source>
        <dbReference type="EMBL" id="SDS47205.1"/>
    </source>
</evidence>
<dbReference type="GO" id="GO:0000105">
    <property type="term" value="P:L-histidine biosynthetic process"/>
    <property type="evidence" value="ECO:0007669"/>
    <property type="project" value="UniProtKB-UniRule"/>
</dbReference>
<comment type="subunit">
    <text evidence="3 9">Homodimer.</text>
</comment>
<keyword evidence="8 9" id="KW-0368">Histidine biosynthesis</keyword>
<dbReference type="InterPro" id="IPR015421">
    <property type="entry name" value="PyrdxlP-dep_Trfase_major"/>
</dbReference>
<evidence type="ECO:0000256" key="1">
    <source>
        <dbReference type="ARBA" id="ARBA00001933"/>
    </source>
</evidence>
<keyword evidence="7 9" id="KW-0663">Pyridoxal phosphate</keyword>
<protein>
    <recommendedName>
        <fullName evidence="9">Histidinol-phosphate aminotransferase</fullName>
        <ecNumber evidence="9">2.6.1.9</ecNumber>
    </recommendedName>
    <alternativeName>
        <fullName evidence="9">Imidazole acetol-phosphate transaminase</fullName>
    </alternativeName>
</protein>
<dbReference type="PANTHER" id="PTHR42885">
    <property type="entry name" value="HISTIDINOL-PHOSPHATE AMINOTRANSFERASE-RELATED"/>
    <property type="match status" value="1"/>
</dbReference>
<dbReference type="STRING" id="1136497.SAMN04489752_1789"/>
<name>A0A1H1SGT0_9MICO</name>
<evidence type="ECO:0000256" key="2">
    <source>
        <dbReference type="ARBA" id="ARBA00007970"/>
    </source>
</evidence>
<dbReference type="PANTHER" id="PTHR42885:SF2">
    <property type="entry name" value="HISTIDINOL-PHOSPHATE AMINOTRANSFERASE"/>
    <property type="match status" value="1"/>
</dbReference>
<dbReference type="Pfam" id="PF00155">
    <property type="entry name" value="Aminotran_1_2"/>
    <property type="match status" value="1"/>
</dbReference>
<dbReference type="InterPro" id="IPR005861">
    <property type="entry name" value="HisP_aminotrans"/>
</dbReference>
<gene>
    <name evidence="9" type="primary">hisC</name>
    <name evidence="12" type="ORF">SAMN04489752_1789</name>
</gene>
<dbReference type="UniPathway" id="UPA00031">
    <property type="reaction ID" value="UER00012"/>
</dbReference>
<evidence type="ECO:0000313" key="13">
    <source>
        <dbReference type="Proteomes" id="UP000199597"/>
    </source>
</evidence>